<reference evidence="11 12" key="1">
    <citation type="journal article" date="2021" name="Nat. Commun.">
        <title>Genetic determinants of endophytism in the Arabidopsis root mycobiome.</title>
        <authorList>
            <person name="Mesny F."/>
            <person name="Miyauchi S."/>
            <person name="Thiergart T."/>
            <person name="Pickel B."/>
            <person name="Atanasova L."/>
            <person name="Karlsson M."/>
            <person name="Huettel B."/>
            <person name="Barry K.W."/>
            <person name="Haridas S."/>
            <person name="Chen C."/>
            <person name="Bauer D."/>
            <person name="Andreopoulos W."/>
            <person name="Pangilinan J."/>
            <person name="LaButti K."/>
            <person name="Riley R."/>
            <person name="Lipzen A."/>
            <person name="Clum A."/>
            <person name="Drula E."/>
            <person name="Henrissat B."/>
            <person name="Kohler A."/>
            <person name="Grigoriev I.V."/>
            <person name="Martin F.M."/>
            <person name="Hacquard S."/>
        </authorList>
    </citation>
    <scope>NUCLEOTIDE SEQUENCE [LARGE SCALE GENOMIC DNA]</scope>
    <source>
        <strain evidence="11 12">MPI-CAGE-CH-0241</strain>
    </source>
</reference>
<dbReference type="PANTHER" id="PTHR48022">
    <property type="entry name" value="PLASTIDIC GLUCOSE TRANSPORTER 4"/>
    <property type="match status" value="1"/>
</dbReference>
<evidence type="ECO:0000256" key="1">
    <source>
        <dbReference type="ARBA" id="ARBA00004141"/>
    </source>
</evidence>
<dbReference type="Proteomes" id="UP000777438">
    <property type="component" value="Unassembled WGS sequence"/>
</dbReference>
<evidence type="ECO:0000256" key="4">
    <source>
        <dbReference type="ARBA" id="ARBA00022692"/>
    </source>
</evidence>
<keyword evidence="5 9" id="KW-1133">Transmembrane helix</keyword>
<evidence type="ECO:0000256" key="2">
    <source>
        <dbReference type="ARBA" id="ARBA00010992"/>
    </source>
</evidence>
<feature type="transmembrane region" description="Helical" evidence="9">
    <location>
        <begin position="351"/>
        <end position="373"/>
    </location>
</feature>
<dbReference type="GO" id="GO:0016020">
    <property type="term" value="C:membrane"/>
    <property type="evidence" value="ECO:0007669"/>
    <property type="project" value="UniProtKB-SubCell"/>
</dbReference>
<comment type="subcellular location">
    <subcellularLocation>
        <location evidence="1">Membrane</location>
        <topology evidence="1">Multi-pass membrane protein</topology>
    </subcellularLocation>
</comment>
<evidence type="ECO:0000259" key="10">
    <source>
        <dbReference type="PROSITE" id="PS50850"/>
    </source>
</evidence>
<sequence length="507" mass="54072">MVFAKLMPNYAAASVALSFSGFLNGFDTGCIGSISHMSQFADSFGKLSSFVLGITVSMIMLTGVVPAIFAGALADRYGRLKVIPSGALLFGVGAVLQGASPNLVQFIIGRALGGLGQGVFLGNVAVYITEIAPLRQRGRLAALPQFMATTGVCIGYFSCYCTASVKSSMAWRLPYIVQVVVSVALALVCLSLPESPRWLMLQGRADEALRSLGLLDFDLAEARRDFLNTVEQQPSLSTWQGFLLLFRRGYRSRTLLALFMLAMAQLSGIDAITYYAPALFRQAGISSDKSSLISSGVASISMLLISIPAFVLADKWGRRTSAISGGLSLSGIMVLMGTLYAAGAVHQTGAARWIIIISVFLFGMIYCATWGIVCKIYASEIQPGNTRAAANSVGMALSFFTNWLVALMTPILLASSAFGAYFLFGGLALFTVAVLLVHMPETRGRSLENIQLEFQRPTVGTVLNRLRPRGVRRRAVAPGEDHEMQPHGDGVGSTSVAAPLGLRVDVA</sequence>
<dbReference type="NCBIfam" id="TIGR00879">
    <property type="entry name" value="SP"/>
    <property type="match status" value="1"/>
</dbReference>
<dbReference type="EMBL" id="JAGPYM010000003">
    <property type="protein sequence ID" value="KAH6896631.1"/>
    <property type="molecule type" value="Genomic_DNA"/>
</dbReference>
<proteinExistence type="inferred from homology"/>
<keyword evidence="3 7" id="KW-0813">Transport</keyword>
<dbReference type="PRINTS" id="PR00171">
    <property type="entry name" value="SUGRTRNSPORT"/>
</dbReference>
<name>A0A9P9ARD9_9HYPO</name>
<feature type="domain" description="Major facilitator superfamily (MFS) profile" evidence="10">
    <location>
        <begin position="13"/>
        <end position="443"/>
    </location>
</feature>
<dbReference type="InterPro" id="IPR003663">
    <property type="entry name" value="Sugar/inositol_transpt"/>
</dbReference>
<feature type="region of interest" description="Disordered" evidence="8">
    <location>
        <begin position="475"/>
        <end position="496"/>
    </location>
</feature>
<comment type="similarity">
    <text evidence="2 7">Belongs to the major facilitator superfamily. Sugar transporter (TC 2.A.1.1) family.</text>
</comment>
<dbReference type="SUPFAM" id="SSF103473">
    <property type="entry name" value="MFS general substrate transporter"/>
    <property type="match status" value="1"/>
</dbReference>
<dbReference type="InterPro" id="IPR020846">
    <property type="entry name" value="MFS_dom"/>
</dbReference>
<dbReference type="InterPro" id="IPR036259">
    <property type="entry name" value="MFS_trans_sf"/>
</dbReference>
<comment type="caution">
    <text evidence="11">The sequence shown here is derived from an EMBL/GenBank/DDBJ whole genome shotgun (WGS) entry which is preliminary data.</text>
</comment>
<dbReference type="PANTHER" id="PTHR48022:SF2">
    <property type="entry name" value="PLASTIDIC GLUCOSE TRANSPORTER 4"/>
    <property type="match status" value="1"/>
</dbReference>
<feature type="transmembrane region" description="Helical" evidence="9">
    <location>
        <begin position="82"/>
        <end position="100"/>
    </location>
</feature>
<keyword evidence="6 9" id="KW-0472">Membrane</keyword>
<feature type="transmembrane region" description="Helical" evidence="9">
    <location>
        <begin position="106"/>
        <end position="128"/>
    </location>
</feature>
<evidence type="ECO:0000313" key="11">
    <source>
        <dbReference type="EMBL" id="KAH6896631.1"/>
    </source>
</evidence>
<dbReference type="InterPro" id="IPR005829">
    <property type="entry name" value="Sugar_transporter_CS"/>
</dbReference>
<gene>
    <name evidence="11" type="ORF">B0T10DRAFT_505945</name>
</gene>
<feature type="transmembrane region" description="Helical" evidence="9">
    <location>
        <begin position="140"/>
        <end position="163"/>
    </location>
</feature>
<dbReference type="Pfam" id="PF00083">
    <property type="entry name" value="Sugar_tr"/>
    <property type="match status" value="1"/>
</dbReference>
<feature type="transmembrane region" description="Helical" evidence="9">
    <location>
        <begin position="48"/>
        <end position="70"/>
    </location>
</feature>
<dbReference type="AlphaFoldDB" id="A0A9P9ARD9"/>
<dbReference type="FunFam" id="1.20.1250.20:FF:000134">
    <property type="entry name" value="MFS sugar transporter protein"/>
    <property type="match status" value="1"/>
</dbReference>
<dbReference type="InterPro" id="IPR050360">
    <property type="entry name" value="MFS_Sugar_Transporters"/>
</dbReference>
<evidence type="ECO:0000256" key="7">
    <source>
        <dbReference type="RuleBase" id="RU003346"/>
    </source>
</evidence>
<dbReference type="Gene3D" id="1.20.1250.20">
    <property type="entry name" value="MFS general substrate transporter like domains"/>
    <property type="match status" value="1"/>
</dbReference>
<feature type="transmembrane region" description="Helical" evidence="9">
    <location>
        <begin position="418"/>
        <end position="437"/>
    </location>
</feature>
<evidence type="ECO:0000313" key="12">
    <source>
        <dbReference type="Proteomes" id="UP000777438"/>
    </source>
</evidence>
<protein>
    <submittedName>
        <fullName evidence="11">General substrate transporter</fullName>
    </submittedName>
</protein>
<keyword evidence="4 9" id="KW-0812">Transmembrane</keyword>
<organism evidence="11 12">
    <name type="scientific">Thelonectria olida</name>
    <dbReference type="NCBI Taxonomy" id="1576542"/>
    <lineage>
        <taxon>Eukaryota</taxon>
        <taxon>Fungi</taxon>
        <taxon>Dikarya</taxon>
        <taxon>Ascomycota</taxon>
        <taxon>Pezizomycotina</taxon>
        <taxon>Sordariomycetes</taxon>
        <taxon>Hypocreomycetidae</taxon>
        <taxon>Hypocreales</taxon>
        <taxon>Nectriaceae</taxon>
        <taxon>Thelonectria</taxon>
    </lineage>
</organism>
<keyword evidence="12" id="KW-1185">Reference proteome</keyword>
<feature type="transmembrane region" description="Helical" evidence="9">
    <location>
        <begin position="175"/>
        <end position="192"/>
    </location>
</feature>
<accession>A0A9P9ARD9</accession>
<evidence type="ECO:0000256" key="8">
    <source>
        <dbReference type="SAM" id="MobiDB-lite"/>
    </source>
</evidence>
<dbReference type="OrthoDB" id="5399138at2759"/>
<dbReference type="GO" id="GO:0005351">
    <property type="term" value="F:carbohydrate:proton symporter activity"/>
    <property type="evidence" value="ECO:0007669"/>
    <property type="project" value="TreeGrafter"/>
</dbReference>
<dbReference type="InterPro" id="IPR005828">
    <property type="entry name" value="MFS_sugar_transport-like"/>
</dbReference>
<feature type="transmembrane region" description="Helical" evidence="9">
    <location>
        <begin position="255"/>
        <end position="280"/>
    </location>
</feature>
<evidence type="ECO:0000256" key="5">
    <source>
        <dbReference type="ARBA" id="ARBA00022989"/>
    </source>
</evidence>
<evidence type="ECO:0000256" key="9">
    <source>
        <dbReference type="SAM" id="Phobius"/>
    </source>
</evidence>
<evidence type="ECO:0000256" key="3">
    <source>
        <dbReference type="ARBA" id="ARBA00022448"/>
    </source>
</evidence>
<dbReference type="PROSITE" id="PS00216">
    <property type="entry name" value="SUGAR_TRANSPORT_1"/>
    <property type="match status" value="1"/>
</dbReference>
<dbReference type="PROSITE" id="PS50850">
    <property type="entry name" value="MFS"/>
    <property type="match status" value="1"/>
</dbReference>
<feature type="transmembrane region" description="Helical" evidence="9">
    <location>
        <begin position="325"/>
        <end position="345"/>
    </location>
</feature>
<feature type="transmembrane region" description="Helical" evidence="9">
    <location>
        <begin position="292"/>
        <end position="313"/>
    </location>
</feature>
<feature type="transmembrane region" description="Helical" evidence="9">
    <location>
        <begin position="393"/>
        <end position="412"/>
    </location>
</feature>
<dbReference type="PROSITE" id="PS00217">
    <property type="entry name" value="SUGAR_TRANSPORT_2"/>
    <property type="match status" value="1"/>
</dbReference>
<evidence type="ECO:0000256" key="6">
    <source>
        <dbReference type="ARBA" id="ARBA00023136"/>
    </source>
</evidence>